<comment type="similarity">
    <text evidence="2 9">Belongs to the CN hydrolase family. Apolipoprotein N-acyltransferase subfamily.</text>
</comment>
<comment type="pathway">
    <text evidence="9">Protein modification; lipoprotein biosynthesis (N-acyl transfer).</text>
</comment>
<keyword evidence="6 9" id="KW-1133">Transmembrane helix</keyword>
<dbReference type="Pfam" id="PF00795">
    <property type="entry name" value="CN_hydrolase"/>
    <property type="match status" value="1"/>
</dbReference>
<keyword evidence="3 9" id="KW-1003">Cell membrane</keyword>
<keyword evidence="4 9" id="KW-0808">Transferase</keyword>
<organism evidence="11 12">
    <name type="scientific">Thauera phenolivorans</name>
    <dbReference type="NCBI Taxonomy" id="1792543"/>
    <lineage>
        <taxon>Bacteria</taxon>
        <taxon>Pseudomonadati</taxon>
        <taxon>Pseudomonadota</taxon>
        <taxon>Betaproteobacteria</taxon>
        <taxon>Rhodocyclales</taxon>
        <taxon>Zoogloeaceae</taxon>
        <taxon>Thauera</taxon>
    </lineage>
</organism>
<comment type="subcellular location">
    <subcellularLocation>
        <location evidence="1 9">Cell membrane</location>
        <topology evidence="1 9">Multi-pass membrane protein</topology>
    </subcellularLocation>
</comment>
<evidence type="ECO:0000256" key="1">
    <source>
        <dbReference type="ARBA" id="ARBA00004651"/>
    </source>
</evidence>
<evidence type="ECO:0000256" key="8">
    <source>
        <dbReference type="ARBA" id="ARBA00023315"/>
    </source>
</evidence>
<dbReference type="GO" id="GO:0042158">
    <property type="term" value="P:lipoprotein biosynthetic process"/>
    <property type="evidence" value="ECO:0007669"/>
    <property type="project" value="UniProtKB-UniRule"/>
</dbReference>
<comment type="catalytic activity">
    <reaction evidence="9">
        <text>N-terminal S-1,2-diacyl-sn-glyceryl-L-cysteinyl-[lipoprotein] + a glycerophospholipid = N-acyl-S-1,2-diacyl-sn-glyceryl-L-cysteinyl-[lipoprotein] + a 2-acyl-sn-glycero-3-phospholipid + H(+)</text>
        <dbReference type="Rhea" id="RHEA:48228"/>
        <dbReference type="Rhea" id="RHEA-COMP:14681"/>
        <dbReference type="Rhea" id="RHEA-COMP:14684"/>
        <dbReference type="ChEBI" id="CHEBI:15378"/>
        <dbReference type="ChEBI" id="CHEBI:136912"/>
        <dbReference type="ChEBI" id="CHEBI:140656"/>
        <dbReference type="ChEBI" id="CHEBI:140657"/>
        <dbReference type="ChEBI" id="CHEBI:140660"/>
        <dbReference type="EC" id="2.3.1.269"/>
    </reaction>
</comment>
<feature type="transmembrane region" description="Helical" evidence="9">
    <location>
        <begin position="63"/>
        <end position="82"/>
    </location>
</feature>
<evidence type="ECO:0000259" key="10">
    <source>
        <dbReference type="PROSITE" id="PS50263"/>
    </source>
</evidence>
<keyword evidence="7 9" id="KW-0472">Membrane</keyword>
<feature type="transmembrane region" description="Helical" evidence="9">
    <location>
        <begin position="161"/>
        <end position="192"/>
    </location>
</feature>
<evidence type="ECO:0000256" key="5">
    <source>
        <dbReference type="ARBA" id="ARBA00022692"/>
    </source>
</evidence>
<proteinExistence type="inferred from homology"/>
<dbReference type="InterPro" id="IPR045378">
    <property type="entry name" value="LNT_N"/>
</dbReference>
<evidence type="ECO:0000256" key="4">
    <source>
        <dbReference type="ARBA" id="ARBA00022679"/>
    </source>
</evidence>
<name>A0A7X7R949_9RHOO</name>
<dbReference type="Gene3D" id="3.60.110.10">
    <property type="entry name" value="Carbon-nitrogen hydrolase"/>
    <property type="match status" value="1"/>
</dbReference>
<evidence type="ECO:0000256" key="2">
    <source>
        <dbReference type="ARBA" id="ARBA00010065"/>
    </source>
</evidence>
<protein>
    <recommendedName>
        <fullName evidence="9">Apolipoprotein N-acyltransferase</fullName>
        <shortName evidence="9">ALP N-acyltransferase</shortName>
        <ecNumber evidence="9">2.3.1.269</ecNumber>
    </recommendedName>
</protein>
<dbReference type="PANTHER" id="PTHR38686">
    <property type="entry name" value="APOLIPOPROTEIN N-ACYLTRANSFERASE"/>
    <property type="match status" value="1"/>
</dbReference>
<evidence type="ECO:0000256" key="7">
    <source>
        <dbReference type="ARBA" id="ARBA00023136"/>
    </source>
</evidence>
<dbReference type="EMBL" id="JAAYYV010000316">
    <property type="protein sequence ID" value="NLF55048.1"/>
    <property type="molecule type" value="Genomic_DNA"/>
</dbReference>
<feature type="transmembrane region" description="Helical" evidence="9">
    <location>
        <begin position="37"/>
        <end position="56"/>
    </location>
</feature>
<dbReference type="InterPro" id="IPR004563">
    <property type="entry name" value="Apolipo_AcylTrfase"/>
</dbReference>
<gene>
    <name evidence="9 11" type="primary">lnt</name>
    <name evidence="11" type="ORF">GX576_11755</name>
</gene>
<evidence type="ECO:0000256" key="9">
    <source>
        <dbReference type="HAMAP-Rule" id="MF_01148"/>
    </source>
</evidence>
<accession>A0A7X7R949</accession>
<feature type="transmembrane region" description="Helical" evidence="9">
    <location>
        <begin position="123"/>
        <end position="141"/>
    </location>
</feature>
<comment type="caution">
    <text evidence="9">Lacks conserved residue(s) required for the propagation of feature annotation.</text>
</comment>
<dbReference type="SUPFAM" id="SSF56317">
    <property type="entry name" value="Carbon-nitrogen hydrolase"/>
    <property type="match status" value="1"/>
</dbReference>
<dbReference type="PANTHER" id="PTHR38686:SF1">
    <property type="entry name" value="APOLIPOPROTEIN N-ACYLTRANSFERASE"/>
    <property type="match status" value="1"/>
</dbReference>
<dbReference type="Pfam" id="PF20154">
    <property type="entry name" value="LNT_N"/>
    <property type="match status" value="1"/>
</dbReference>
<keyword evidence="8 9" id="KW-0012">Acyltransferase</keyword>
<dbReference type="CDD" id="cd07571">
    <property type="entry name" value="ALP_N-acyl_transferase"/>
    <property type="match status" value="1"/>
</dbReference>
<dbReference type="InterPro" id="IPR036526">
    <property type="entry name" value="C-N_Hydrolase_sf"/>
</dbReference>
<evidence type="ECO:0000256" key="6">
    <source>
        <dbReference type="ARBA" id="ARBA00022989"/>
    </source>
</evidence>
<keyword evidence="11" id="KW-0449">Lipoprotein</keyword>
<comment type="function">
    <text evidence="9">Catalyzes the phospholipid dependent N-acylation of the N-terminal cysteine of apolipoprotein, the last step in lipoprotein maturation.</text>
</comment>
<evidence type="ECO:0000313" key="11">
    <source>
        <dbReference type="EMBL" id="NLF55048.1"/>
    </source>
</evidence>
<dbReference type="NCBIfam" id="TIGR00546">
    <property type="entry name" value="lnt"/>
    <property type="match status" value="1"/>
</dbReference>
<dbReference type="AlphaFoldDB" id="A0A7X7R949"/>
<reference evidence="11 12" key="1">
    <citation type="journal article" date="2020" name="Biotechnol. Biofuels">
        <title>New insights from the biogas microbiome by comprehensive genome-resolved metagenomics of nearly 1600 species originating from multiple anaerobic digesters.</title>
        <authorList>
            <person name="Campanaro S."/>
            <person name="Treu L."/>
            <person name="Rodriguez-R L.M."/>
            <person name="Kovalovszki A."/>
            <person name="Ziels R.M."/>
            <person name="Maus I."/>
            <person name="Zhu X."/>
            <person name="Kougias P.G."/>
            <person name="Basile A."/>
            <person name="Luo G."/>
            <person name="Schluter A."/>
            <person name="Konstantinidis K.T."/>
            <person name="Angelidaki I."/>
        </authorList>
    </citation>
    <scope>NUCLEOTIDE SEQUENCE [LARGE SCALE GENOMIC DNA]</scope>
    <source>
        <strain evidence="11">AS06rmzACSIP_256</strain>
    </source>
</reference>
<dbReference type="GO" id="GO:0016410">
    <property type="term" value="F:N-acyltransferase activity"/>
    <property type="evidence" value="ECO:0007669"/>
    <property type="project" value="UniProtKB-UniRule"/>
</dbReference>
<sequence>MTMPPLLPHLHPDGRWRWVATGAAGGLGLALAQAPVAWWPAAPLGLAVLAGIVLRAPGRSQALAGGIAFGVGAWLPVLGWLYSGIEPDHAAWFAYGAPTLVIAAFAAGPAACSLVAHTLHARPALTACLLLPALWAGTEWLRQLGSFRFPWAPLGHTQVEAPLAGLAPLIGGLGVGLLTVALGGAIALICLGGCRTRKAAALSLLAILAAAELAARIEWTRPAGAPLRAALMQGGYAGSEKFDSDGVVSALQRYAEFTLHSRARVAILPETALPLLEHELPPGYLDVVERRAREQNRDVLLGLFRRTEDDPRRHHNSARIVGASGAQTYDKTILLPFGETIPAAAILRPLFERIARVPMLDAVPGSRLQPAPVLGGIRIGLRLCFEDLFGDAAREASAAAGYLVVLSNDSWDGSDLPMHQHLPAAQMRALEAAKPLLRVANTGWTASIRADGRIDAVVPPHQPAVLETTLQPRIGITPYVRHGDAIPLGLAALAFSASLSALPGARHGRARDARSAA</sequence>
<evidence type="ECO:0000256" key="3">
    <source>
        <dbReference type="ARBA" id="ARBA00022475"/>
    </source>
</evidence>
<dbReference type="GO" id="GO:0005886">
    <property type="term" value="C:plasma membrane"/>
    <property type="evidence" value="ECO:0007669"/>
    <property type="project" value="UniProtKB-SubCell"/>
</dbReference>
<feature type="domain" description="CN hydrolase" evidence="10">
    <location>
        <begin position="232"/>
        <end position="472"/>
    </location>
</feature>
<feature type="transmembrane region" description="Helical" evidence="9">
    <location>
        <begin position="94"/>
        <end position="116"/>
    </location>
</feature>
<evidence type="ECO:0000313" key="12">
    <source>
        <dbReference type="Proteomes" id="UP000536534"/>
    </source>
</evidence>
<dbReference type="PROSITE" id="PS50263">
    <property type="entry name" value="CN_HYDROLASE"/>
    <property type="match status" value="1"/>
</dbReference>
<dbReference type="UniPathway" id="UPA00666"/>
<dbReference type="InterPro" id="IPR003010">
    <property type="entry name" value="C-N_Hydrolase"/>
</dbReference>
<dbReference type="Proteomes" id="UP000536534">
    <property type="component" value="Unassembled WGS sequence"/>
</dbReference>
<dbReference type="EC" id="2.3.1.269" evidence="9"/>
<dbReference type="HAMAP" id="MF_01148">
    <property type="entry name" value="Lnt"/>
    <property type="match status" value="1"/>
</dbReference>
<keyword evidence="5 9" id="KW-0812">Transmembrane</keyword>
<comment type="caution">
    <text evidence="11">The sequence shown here is derived from an EMBL/GenBank/DDBJ whole genome shotgun (WGS) entry which is preliminary data.</text>
</comment>